<comment type="similarity">
    <text evidence="1">Belongs to the AHA1 family.</text>
</comment>
<evidence type="ECO:0000259" key="2">
    <source>
        <dbReference type="Pfam" id="PF08327"/>
    </source>
</evidence>
<name>A0A1T5EJJ7_9BACT</name>
<protein>
    <submittedName>
        <fullName evidence="3">Uncharacterized conserved protein YndB, AHSA1/START domain</fullName>
    </submittedName>
</protein>
<dbReference type="Proteomes" id="UP000190897">
    <property type="component" value="Unassembled WGS sequence"/>
</dbReference>
<dbReference type="EMBL" id="FUZA01000002">
    <property type="protein sequence ID" value="SKB84124.1"/>
    <property type="molecule type" value="Genomic_DNA"/>
</dbReference>
<dbReference type="RefSeq" id="WP_082215000.1">
    <property type="nucleotide sequence ID" value="NZ_FUZA01000002.1"/>
</dbReference>
<dbReference type="AlphaFoldDB" id="A0A1T5EJJ7"/>
<dbReference type="OrthoDB" id="2355173at2"/>
<reference evidence="4" key="1">
    <citation type="submission" date="2017-02" db="EMBL/GenBank/DDBJ databases">
        <authorList>
            <person name="Varghese N."/>
            <person name="Submissions S."/>
        </authorList>
    </citation>
    <scope>NUCLEOTIDE SEQUENCE [LARGE SCALE GENOMIC DNA]</scope>
    <source>
        <strain evidence="4">DSM 22270</strain>
    </source>
</reference>
<dbReference type="SUPFAM" id="SSF55961">
    <property type="entry name" value="Bet v1-like"/>
    <property type="match status" value="1"/>
</dbReference>
<dbReference type="Gene3D" id="3.30.530.20">
    <property type="match status" value="1"/>
</dbReference>
<evidence type="ECO:0000313" key="4">
    <source>
        <dbReference type="Proteomes" id="UP000190897"/>
    </source>
</evidence>
<feature type="domain" description="Activator of Hsp90 ATPase homologue 1/2-like C-terminal" evidence="2">
    <location>
        <begin position="16"/>
        <end position="141"/>
    </location>
</feature>
<accession>A0A1T5EJJ7</accession>
<dbReference type="STRING" id="651661.SAMN05660293_02524"/>
<evidence type="ECO:0000256" key="1">
    <source>
        <dbReference type="ARBA" id="ARBA00006817"/>
    </source>
</evidence>
<proteinExistence type="inferred from homology"/>
<sequence length="148" mass="16993">MNRKLIATTSTSIYSSPSSVWKALIDPEIVKQYMYGAEVYSDWQVGSPITYKGVWEGRPYEDKGTILEIIPERVLSYTYWSPLSGTDDFEDNYAHVTYHISEYDDETTLTITQDNLETDEAVVAAEENWMKVVGNIKRILEGDRKHVL</sequence>
<dbReference type="Pfam" id="PF08327">
    <property type="entry name" value="AHSA1"/>
    <property type="match status" value="1"/>
</dbReference>
<dbReference type="InterPro" id="IPR013538">
    <property type="entry name" value="ASHA1/2-like_C"/>
</dbReference>
<gene>
    <name evidence="3" type="ORF">SAMN05660293_02524</name>
</gene>
<evidence type="ECO:0000313" key="3">
    <source>
        <dbReference type="EMBL" id="SKB84124.1"/>
    </source>
</evidence>
<dbReference type="InterPro" id="IPR023393">
    <property type="entry name" value="START-like_dom_sf"/>
</dbReference>
<organism evidence="3 4">
    <name type="scientific">Dyadobacter psychrophilus</name>
    <dbReference type="NCBI Taxonomy" id="651661"/>
    <lineage>
        <taxon>Bacteria</taxon>
        <taxon>Pseudomonadati</taxon>
        <taxon>Bacteroidota</taxon>
        <taxon>Cytophagia</taxon>
        <taxon>Cytophagales</taxon>
        <taxon>Spirosomataceae</taxon>
        <taxon>Dyadobacter</taxon>
    </lineage>
</organism>
<keyword evidence="4" id="KW-1185">Reference proteome</keyword>